<keyword evidence="1" id="KW-0732">Signal</keyword>
<proteinExistence type="predicted"/>
<gene>
    <name evidence="2" type="ORF">ACJRO7_004303</name>
</gene>
<name>A0ABD3IWZ2_EUCGL</name>
<comment type="caution">
    <text evidence="2">The sequence shown here is derived from an EMBL/GenBank/DDBJ whole genome shotgun (WGS) entry which is preliminary data.</text>
</comment>
<evidence type="ECO:0000256" key="1">
    <source>
        <dbReference type="SAM" id="SignalP"/>
    </source>
</evidence>
<dbReference type="AlphaFoldDB" id="A0ABD3IWZ2"/>
<evidence type="ECO:0008006" key="4">
    <source>
        <dbReference type="Google" id="ProtNLM"/>
    </source>
</evidence>
<reference evidence="2 3" key="1">
    <citation type="submission" date="2024-11" db="EMBL/GenBank/DDBJ databases">
        <title>Chromosome-level genome assembly of Eucalyptus globulus Labill. provides insights into its genome evolution.</title>
        <authorList>
            <person name="Li X."/>
        </authorList>
    </citation>
    <scope>NUCLEOTIDE SEQUENCE [LARGE SCALE GENOMIC DNA]</scope>
    <source>
        <strain evidence="2">CL2024</strain>
        <tissue evidence="2">Fresh tender leaves</tissue>
    </source>
</reference>
<evidence type="ECO:0000313" key="2">
    <source>
        <dbReference type="EMBL" id="KAL3719322.1"/>
    </source>
</evidence>
<accession>A0ABD3IWZ2</accession>
<organism evidence="2 3">
    <name type="scientific">Eucalyptus globulus</name>
    <name type="common">Tasmanian blue gum</name>
    <dbReference type="NCBI Taxonomy" id="34317"/>
    <lineage>
        <taxon>Eukaryota</taxon>
        <taxon>Viridiplantae</taxon>
        <taxon>Streptophyta</taxon>
        <taxon>Embryophyta</taxon>
        <taxon>Tracheophyta</taxon>
        <taxon>Spermatophyta</taxon>
        <taxon>Magnoliopsida</taxon>
        <taxon>eudicotyledons</taxon>
        <taxon>Gunneridae</taxon>
        <taxon>Pentapetalae</taxon>
        <taxon>rosids</taxon>
        <taxon>malvids</taxon>
        <taxon>Myrtales</taxon>
        <taxon>Myrtaceae</taxon>
        <taxon>Myrtoideae</taxon>
        <taxon>Eucalypteae</taxon>
        <taxon>Eucalyptus</taxon>
    </lineage>
</organism>
<protein>
    <recommendedName>
        <fullName evidence="4">Secreted protein</fullName>
    </recommendedName>
</protein>
<sequence length="97" mass="11337">MTGDWKNMPWFKTFFSFLALPVRADHSKHPAKRTAPEAAIVAASKHFSAPHKVTYGKFQFFIHFKLSKSTSRRRRRRRRKLRMVAFSSSVAERRIGS</sequence>
<evidence type="ECO:0000313" key="3">
    <source>
        <dbReference type="Proteomes" id="UP001634007"/>
    </source>
</evidence>
<dbReference type="EMBL" id="JBJKBG010000010">
    <property type="protein sequence ID" value="KAL3719322.1"/>
    <property type="molecule type" value="Genomic_DNA"/>
</dbReference>
<dbReference type="Proteomes" id="UP001634007">
    <property type="component" value="Unassembled WGS sequence"/>
</dbReference>
<feature type="chain" id="PRO_5044762625" description="Secreted protein" evidence="1">
    <location>
        <begin position="25"/>
        <end position="97"/>
    </location>
</feature>
<keyword evidence="3" id="KW-1185">Reference proteome</keyword>
<feature type="signal peptide" evidence="1">
    <location>
        <begin position="1"/>
        <end position="24"/>
    </location>
</feature>